<dbReference type="Pfam" id="PF00072">
    <property type="entry name" value="Response_reg"/>
    <property type="match status" value="1"/>
</dbReference>
<accession>A0AAE3QM95</accession>
<dbReference type="RefSeq" id="WP_313980448.1">
    <property type="nucleotide sequence ID" value="NZ_JASJOS010000006.1"/>
</dbReference>
<dbReference type="CDD" id="cd17535">
    <property type="entry name" value="REC_NarL-like"/>
    <property type="match status" value="1"/>
</dbReference>
<dbReference type="GO" id="GO:0000160">
    <property type="term" value="P:phosphorelay signal transduction system"/>
    <property type="evidence" value="ECO:0007669"/>
    <property type="project" value="InterPro"/>
</dbReference>
<dbReference type="GO" id="GO:0006355">
    <property type="term" value="P:regulation of DNA-templated transcription"/>
    <property type="evidence" value="ECO:0007669"/>
    <property type="project" value="InterPro"/>
</dbReference>
<comment type="caution">
    <text evidence="6">The sequence shown here is derived from an EMBL/GenBank/DDBJ whole genome shotgun (WGS) entry which is preliminary data.</text>
</comment>
<dbReference type="InterPro" id="IPR039420">
    <property type="entry name" value="WalR-like"/>
</dbReference>
<proteinExistence type="predicted"/>
<dbReference type="AlphaFoldDB" id="A0AAE3QM95"/>
<evidence type="ECO:0000313" key="7">
    <source>
        <dbReference type="Proteomes" id="UP001241110"/>
    </source>
</evidence>
<feature type="domain" description="HTH luxR-type" evidence="4">
    <location>
        <begin position="153"/>
        <end position="218"/>
    </location>
</feature>
<dbReference type="Gene3D" id="3.40.50.2300">
    <property type="match status" value="1"/>
</dbReference>
<sequence length="223" mass="25128">MRTSIALVDDNRYLIRSISQNLVCFEEIEILFTAYDGGEVLEKLKNIAELPQVILMDIEMEPMDGITATALIRKYFPDIKIIILSVFTDDDKIFEAIRAGASGYLLKDEKSARIVDAIEQVVEGGVPMSPSIAQKTLQWLRNSSPPASTSTTLTPQSFDLTKRELEILEHIAIGLTYQQIGDKLFISSKTVRKHTENIYQKLHVHSKVEAIQLANKHNWLGNI</sequence>
<dbReference type="PROSITE" id="PS00622">
    <property type="entry name" value="HTH_LUXR_1"/>
    <property type="match status" value="1"/>
</dbReference>
<organism evidence="6 7">
    <name type="scientific">Xanthocytophaga flava</name>
    <dbReference type="NCBI Taxonomy" id="3048013"/>
    <lineage>
        <taxon>Bacteria</taxon>
        <taxon>Pseudomonadati</taxon>
        <taxon>Bacteroidota</taxon>
        <taxon>Cytophagia</taxon>
        <taxon>Cytophagales</taxon>
        <taxon>Rhodocytophagaceae</taxon>
        <taxon>Xanthocytophaga</taxon>
    </lineage>
</organism>
<evidence type="ECO:0000313" key="6">
    <source>
        <dbReference type="EMBL" id="MDJ1481957.1"/>
    </source>
</evidence>
<evidence type="ECO:0000259" key="5">
    <source>
        <dbReference type="PROSITE" id="PS50110"/>
    </source>
</evidence>
<dbReference type="InterPro" id="IPR001789">
    <property type="entry name" value="Sig_transdc_resp-reg_receiver"/>
</dbReference>
<reference evidence="6" key="1">
    <citation type="submission" date="2023-05" db="EMBL/GenBank/DDBJ databases">
        <authorList>
            <person name="Zhang X."/>
        </authorList>
    </citation>
    <scope>NUCLEOTIDE SEQUENCE</scope>
    <source>
        <strain evidence="6">YF14B1</strain>
    </source>
</reference>
<dbReference type="PRINTS" id="PR00038">
    <property type="entry name" value="HTHLUXR"/>
</dbReference>
<dbReference type="InterPro" id="IPR000792">
    <property type="entry name" value="Tscrpt_reg_LuxR_C"/>
</dbReference>
<evidence type="ECO:0000259" key="4">
    <source>
        <dbReference type="PROSITE" id="PS50043"/>
    </source>
</evidence>
<dbReference type="Pfam" id="PF00196">
    <property type="entry name" value="GerE"/>
    <property type="match status" value="1"/>
</dbReference>
<dbReference type="SMART" id="SM00448">
    <property type="entry name" value="REC"/>
    <property type="match status" value="1"/>
</dbReference>
<evidence type="ECO:0000256" key="2">
    <source>
        <dbReference type="ARBA" id="ARBA00023125"/>
    </source>
</evidence>
<dbReference type="SUPFAM" id="SSF46894">
    <property type="entry name" value="C-terminal effector domain of the bipartite response regulators"/>
    <property type="match status" value="1"/>
</dbReference>
<dbReference type="PANTHER" id="PTHR43214">
    <property type="entry name" value="TWO-COMPONENT RESPONSE REGULATOR"/>
    <property type="match status" value="1"/>
</dbReference>
<dbReference type="PROSITE" id="PS50110">
    <property type="entry name" value="RESPONSE_REGULATORY"/>
    <property type="match status" value="1"/>
</dbReference>
<feature type="modified residue" description="4-aspartylphosphate" evidence="3">
    <location>
        <position position="57"/>
    </location>
</feature>
<dbReference type="SMART" id="SM00421">
    <property type="entry name" value="HTH_LUXR"/>
    <property type="match status" value="1"/>
</dbReference>
<feature type="domain" description="Response regulatory" evidence="5">
    <location>
        <begin position="4"/>
        <end position="122"/>
    </location>
</feature>
<dbReference type="InterPro" id="IPR058245">
    <property type="entry name" value="NreC/VraR/RcsB-like_REC"/>
</dbReference>
<dbReference type="InterPro" id="IPR011006">
    <property type="entry name" value="CheY-like_superfamily"/>
</dbReference>
<protein>
    <submittedName>
        <fullName evidence="6">Response regulator transcription factor</fullName>
    </submittedName>
</protein>
<dbReference type="GO" id="GO:0003677">
    <property type="term" value="F:DNA binding"/>
    <property type="evidence" value="ECO:0007669"/>
    <property type="project" value="UniProtKB-KW"/>
</dbReference>
<dbReference type="Proteomes" id="UP001241110">
    <property type="component" value="Unassembled WGS sequence"/>
</dbReference>
<name>A0AAE3QM95_9BACT</name>
<evidence type="ECO:0000256" key="3">
    <source>
        <dbReference type="PROSITE-ProRule" id="PRU00169"/>
    </source>
</evidence>
<evidence type="ECO:0000256" key="1">
    <source>
        <dbReference type="ARBA" id="ARBA00022553"/>
    </source>
</evidence>
<dbReference type="SUPFAM" id="SSF52172">
    <property type="entry name" value="CheY-like"/>
    <property type="match status" value="1"/>
</dbReference>
<dbReference type="CDD" id="cd06170">
    <property type="entry name" value="LuxR_C_like"/>
    <property type="match status" value="1"/>
</dbReference>
<keyword evidence="1 3" id="KW-0597">Phosphoprotein</keyword>
<gene>
    <name evidence="6" type="ORF">QNI16_15760</name>
</gene>
<dbReference type="PROSITE" id="PS50043">
    <property type="entry name" value="HTH_LUXR_2"/>
    <property type="match status" value="1"/>
</dbReference>
<dbReference type="PANTHER" id="PTHR43214:SF43">
    <property type="entry name" value="TWO-COMPONENT RESPONSE REGULATOR"/>
    <property type="match status" value="1"/>
</dbReference>
<dbReference type="EMBL" id="JASJOS010000006">
    <property type="protein sequence ID" value="MDJ1481957.1"/>
    <property type="molecule type" value="Genomic_DNA"/>
</dbReference>
<keyword evidence="2" id="KW-0238">DNA-binding</keyword>
<dbReference type="InterPro" id="IPR016032">
    <property type="entry name" value="Sig_transdc_resp-reg_C-effctor"/>
</dbReference>